<dbReference type="PANTHER" id="PTHR12149:SF8">
    <property type="entry name" value="PROTEIN-RIBULOSAMINE 3-KINASE"/>
    <property type="match status" value="1"/>
</dbReference>
<proteinExistence type="inferred from homology"/>
<keyword evidence="2 3" id="KW-0418">Kinase</keyword>
<dbReference type="Gene3D" id="3.30.200.20">
    <property type="entry name" value="Phosphorylase Kinase, domain 1"/>
    <property type="match status" value="1"/>
</dbReference>
<accession>A0A3P3VJD4</accession>
<organism evidence="3 4">
    <name type="scientific">Aestuariirhabdus litorea</name>
    <dbReference type="NCBI Taxonomy" id="2528527"/>
    <lineage>
        <taxon>Bacteria</taxon>
        <taxon>Pseudomonadati</taxon>
        <taxon>Pseudomonadota</taxon>
        <taxon>Gammaproteobacteria</taxon>
        <taxon>Oceanospirillales</taxon>
        <taxon>Aestuariirhabdaceae</taxon>
        <taxon>Aestuariirhabdus</taxon>
    </lineage>
</organism>
<comment type="similarity">
    <text evidence="1 2">Belongs to the fructosamine kinase family.</text>
</comment>
<sequence>MLTTAQLRTLEEWLSQSWGERAHIRSVVSVNGGDINQAWRLEGTPGTAFLKTNRDRDNRNFDTEAGSLEALGACGAVRVPSVLHCQRWQGENYLLLEYLALRPGNGEVLGRALARLHRQAIHEHYGWPEDNFIGLTPQLNRWSQNWAEFYARCRIGPQLVLANQRGAGLGDPEGWIKRVENRLAGHQPEASLLHGDLWSGNASLTREGHPVLFDPASYYGDRETDLAMSRLFGGFSESFYRAYQEQWPLAPDYTEREPLYQLYHVLNHFNLFGGHYRAQAQRILQRLA</sequence>
<keyword evidence="4" id="KW-1185">Reference proteome</keyword>
<reference evidence="3 4" key="2">
    <citation type="submission" date="2018-12" db="EMBL/GenBank/DDBJ databases">
        <title>Simiduia agarivorans gen. nov., sp. nov., a marine, agarolytic bacterium isolated from shallow coastal water from Keelung, Taiwan.</title>
        <authorList>
            <person name="Shieh W.Y."/>
        </authorList>
    </citation>
    <scope>NUCLEOTIDE SEQUENCE [LARGE SCALE GENOMIC DNA]</scope>
    <source>
        <strain evidence="3 4">GTF-13</strain>
    </source>
</reference>
<dbReference type="EMBL" id="QWEZ01000002">
    <property type="protein sequence ID" value="RRJ82474.1"/>
    <property type="molecule type" value="Genomic_DNA"/>
</dbReference>
<evidence type="ECO:0000256" key="2">
    <source>
        <dbReference type="PIRNR" id="PIRNR006221"/>
    </source>
</evidence>
<dbReference type="PANTHER" id="PTHR12149">
    <property type="entry name" value="FRUCTOSAMINE 3 KINASE-RELATED PROTEIN"/>
    <property type="match status" value="1"/>
</dbReference>
<evidence type="ECO:0000256" key="1">
    <source>
        <dbReference type="ARBA" id="ARBA00009460"/>
    </source>
</evidence>
<dbReference type="GO" id="GO:0016301">
    <property type="term" value="F:kinase activity"/>
    <property type="evidence" value="ECO:0007669"/>
    <property type="project" value="UniProtKB-UniRule"/>
</dbReference>
<dbReference type="AlphaFoldDB" id="A0A3P3VJD4"/>
<dbReference type="Gene3D" id="3.90.1200.10">
    <property type="match status" value="1"/>
</dbReference>
<name>A0A3P3VJD4_9GAMM</name>
<gene>
    <name evidence="3" type="ORF">D0544_11405</name>
</gene>
<keyword evidence="2" id="KW-0808">Transferase</keyword>
<evidence type="ECO:0000313" key="3">
    <source>
        <dbReference type="EMBL" id="RRJ82474.1"/>
    </source>
</evidence>
<dbReference type="SUPFAM" id="SSF56112">
    <property type="entry name" value="Protein kinase-like (PK-like)"/>
    <property type="match status" value="1"/>
</dbReference>
<dbReference type="PIRSF" id="PIRSF006221">
    <property type="entry name" value="Ketosamine-3-kinase"/>
    <property type="match status" value="1"/>
</dbReference>
<dbReference type="InterPro" id="IPR011009">
    <property type="entry name" value="Kinase-like_dom_sf"/>
</dbReference>
<evidence type="ECO:0000313" key="4">
    <source>
        <dbReference type="Proteomes" id="UP000280792"/>
    </source>
</evidence>
<dbReference type="InterPro" id="IPR016477">
    <property type="entry name" value="Fructo-/Ketosamine-3-kinase"/>
</dbReference>
<comment type="caution">
    <text evidence="3">The sequence shown here is derived from an EMBL/GenBank/DDBJ whole genome shotgun (WGS) entry which is preliminary data.</text>
</comment>
<protein>
    <submittedName>
        <fullName evidence="3">Fructosamine kinase family protein</fullName>
    </submittedName>
</protein>
<dbReference type="RefSeq" id="WP_125016233.1">
    <property type="nucleotide sequence ID" value="NZ_QWEZ01000002.1"/>
</dbReference>
<reference evidence="3 4" key="1">
    <citation type="submission" date="2018-08" db="EMBL/GenBank/DDBJ databases">
        <authorList>
            <person name="Khan S.A."/>
        </authorList>
    </citation>
    <scope>NUCLEOTIDE SEQUENCE [LARGE SCALE GENOMIC DNA]</scope>
    <source>
        <strain evidence="3 4">GTF-13</strain>
    </source>
</reference>
<dbReference type="Pfam" id="PF03881">
    <property type="entry name" value="Fructosamin_kin"/>
    <property type="match status" value="1"/>
</dbReference>
<dbReference type="Proteomes" id="UP000280792">
    <property type="component" value="Unassembled WGS sequence"/>
</dbReference>